<dbReference type="RefSeq" id="WP_275417364.1">
    <property type="nucleotide sequence ID" value="NZ_CP106878.1"/>
</dbReference>
<sequence length="97" mass="11504">MKLIAQIPYIKIVRKVEFEGQHVTEEERMLTLYCDKITTKYREFPLKDVYEITHRSFDSSIGFLYLHTSQGVYSYTIKQSPSSFIESYKKQRSKGHS</sequence>
<keyword evidence="2" id="KW-1185">Reference proteome</keyword>
<dbReference type="KEGG" id="faf:OE104_13805"/>
<organism evidence="1 2">
    <name type="scientific">Fervidibacillus albus</name>
    <dbReference type="NCBI Taxonomy" id="2980026"/>
    <lineage>
        <taxon>Bacteria</taxon>
        <taxon>Bacillati</taxon>
        <taxon>Bacillota</taxon>
        <taxon>Bacilli</taxon>
        <taxon>Bacillales</taxon>
        <taxon>Bacillaceae</taxon>
        <taxon>Fervidibacillus</taxon>
    </lineage>
</organism>
<gene>
    <name evidence="1" type="ORF">OE104_13805</name>
</gene>
<protein>
    <submittedName>
        <fullName evidence="1">Uncharacterized protein</fullName>
    </submittedName>
</protein>
<accession>A0A9E8LTX8</accession>
<reference evidence="1" key="1">
    <citation type="submission" date="2022-09" db="EMBL/GenBank/DDBJ databases">
        <title>Complete Genomes of Fervidibacillus albus and Fervidibacillus halotolerans isolated from tidal flat sediments.</title>
        <authorList>
            <person name="Kwon K.K."/>
            <person name="Yang S.-H."/>
            <person name="Park M.J."/>
            <person name="Oh H.-M."/>
        </authorList>
    </citation>
    <scope>NUCLEOTIDE SEQUENCE</scope>
    <source>
        <strain evidence="1">MEBiC13591</strain>
    </source>
</reference>
<evidence type="ECO:0000313" key="1">
    <source>
        <dbReference type="EMBL" id="WAA09583.1"/>
    </source>
</evidence>
<proteinExistence type="predicted"/>
<name>A0A9E8LTX8_9BACI</name>
<dbReference type="EMBL" id="CP106878">
    <property type="protein sequence ID" value="WAA09583.1"/>
    <property type="molecule type" value="Genomic_DNA"/>
</dbReference>
<dbReference type="AlphaFoldDB" id="A0A9E8LTX8"/>
<evidence type="ECO:0000313" key="2">
    <source>
        <dbReference type="Proteomes" id="UP001164718"/>
    </source>
</evidence>
<dbReference type="Proteomes" id="UP001164718">
    <property type="component" value="Chromosome"/>
</dbReference>